<protein>
    <recommendedName>
        <fullName evidence="3">Neutral/alkaline non-lysosomal ceramidase N-terminal domain-containing protein</fullName>
    </recommendedName>
</protein>
<dbReference type="EMBL" id="DF196821">
    <property type="protein sequence ID" value="GAD32044.1"/>
    <property type="molecule type" value="Genomic_DNA"/>
</dbReference>
<evidence type="ECO:0008006" key="3">
    <source>
        <dbReference type="Google" id="ProtNLM"/>
    </source>
</evidence>
<dbReference type="AlphaFoldDB" id="V5F951"/>
<name>V5F951_PHOLE</name>
<evidence type="ECO:0000313" key="1">
    <source>
        <dbReference type="EMBL" id="GAD32044.1"/>
    </source>
</evidence>
<evidence type="ECO:0000313" key="2">
    <source>
        <dbReference type="Proteomes" id="UP000030675"/>
    </source>
</evidence>
<gene>
    <name evidence="1" type="ORF">PLEI_3712</name>
</gene>
<organism evidence="1 2">
    <name type="scientific">Photobacterium leiognathi lrivu.4.1</name>
    <dbReference type="NCBI Taxonomy" id="1248232"/>
    <lineage>
        <taxon>Bacteria</taxon>
        <taxon>Pseudomonadati</taxon>
        <taxon>Pseudomonadota</taxon>
        <taxon>Gammaproteobacteria</taxon>
        <taxon>Vibrionales</taxon>
        <taxon>Vibrionaceae</taxon>
        <taxon>Photobacterium</taxon>
    </lineage>
</organism>
<reference evidence="2" key="1">
    <citation type="submission" date="2012-12" db="EMBL/GenBank/DDBJ databases">
        <title>Genome Sequence of Photobacterium leiognathi lrivu.4.1.</title>
        <authorList>
            <person name="Urbanczyk H."/>
            <person name="Ogura Y."/>
            <person name="Hayashi T."/>
            <person name="Dunlap P.V."/>
        </authorList>
    </citation>
    <scope>NUCLEOTIDE SEQUENCE [LARGE SCALE GENOMIC DNA]</scope>
    <source>
        <strain evidence="2">lrivu.4.1</strain>
    </source>
</reference>
<dbReference type="HOGENOM" id="CLU_1968487_0_0_6"/>
<accession>V5F951</accession>
<sequence>MANNDTQFSLIVFDTTGVGDALINDIRQRVSMLTNKVDVDNLVIAATHTHAGLDYQGIWGGIGSEYRNRIVDIAARAIIQAQSTAQGVKIFAAQTQVPVSNRRGWGIVDDSITTLFFDNRKTDSNTC</sequence>
<proteinExistence type="predicted"/>
<dbReference type="Proteomes" id="UP000030675">
    <property type="component" value="Unassembled WGS sequence"/>
</dbReference>